<keyword evidence="2" id="KW-0812">Transmembrane</keyword>
<reference evidence="4 5" key="2">
    <citation type="journal article" date="2016" name="Genome Announc.">
        <title>Genome Sequence of a Gram-Positive Diazotroph, Paenibacillus durus Type Strain ATCC 35681.</title>
        <authorList>
            <person name="Halim M.A."/>
            <person name="Rahman A.Y."/>
            <person name="Sim K.S."/>
            <person name="Yam H.C."/>
            <person name="Rahim A.A."/>
            <person name="Ghazali A.H."/>
            <person name="Najimudin N."/>
        </authorList>
    </citation>
    <scope>NUCLEOTIDE SEQUENCE [LARGE SCALE GENOMIC DNA]</scope>
    <source>
        <strain evidence="4 5">ATCC 35681</strain>
    </source>
</reference>
<evidence type="ECO:0000259" key="3">
    <source>
        <dbReference type="Pfam" id="PF01551"/>
    </source>
</evidence>
<dbReference type="SUPFAM" id="SSF51261">
    <property type="entry name" value="Duplicated hybrid motif"/>
    <property type="match status" value="1"/>
</dbReference>
<name>A0A0F7FDP8_PAEDU</name>
<dbReference type="RefSeq" id="WP_025695051.1">
    <property type="nucleotide sequence ID" value="NZ_ASQQ01000232.1"/>
</dbReference>
<reference evidence="4 5" key="1">
    <citation type="submission" date="2015-03" db="EMBL/GenBank/DDBJ databases">
        <authorList>
            <person name="Abdul Halim M."/>
        </authorList>
    </citation>
    <scope>NUCLEOTIDE SEQUENCE [LARGE SCALE GENOMIC DNA]</scope>
    <source>
        <strain evidence="4 5">ATCC 35681</strain>
    </source>
</reference>
<feature type="domain" description="M23ase beta-sheet core" evidence="3">
    <location>
        <begin position="144"/>
        <end position="241"/>
    </location>
</feature>
<dbReference type="OrthoDB" id="2050153at2"/>
<accession>A0A0F7FDP8</accession>
<evidence type="ECO:0000256" key="1">
    <source>
        <dbReference type="SAM" id="MobiDB-lite"/>
    </source>
</evidence>
<organism evidence="4 5">
    <name type="scientific">Paenibacillus durus ATCC 35681</name>
    <dbReference type="NCBI Taxonomy" id="1333534"/>
    <lineage>
        <taxon>Bacteria</taxon>
        <taxon>Bacillati</taxon>
        <taxon>Bacillota</taxon>
        <taxon>Bacilli</taxon>
        <taxon>Bacillales</taxon>
        <taxon>Paenibacillaceae</taxon>
        <taxon>Paenibacillus</taxon>
    </lineage>
</organism>
<keyword evidence="2" id="KW-0472">Membrane</keyword>
<dbReference type="InterPro" id="IPR011055">
    <property type="entry name" value="Dup_hybrid_motif"/>
</dbReference>
<evidence type="ECO:0000313" key="4">
    <source>
        <dbReference type="EMBL" id="AKG36594.1"/>
    </source>
</evidence>
<dbReference type="InterPro" id="IPR050570">
    <property type="entry name" value="Cell_wall_metabolism_enzyme"/>
</dbReference>
<sequence length="252" mass="26864">MNEQDKNKPSNEDSLKTKPGEAGSQPSSLNKLFSKRWVFPAVYTAAAAIILTLVWVYQDAGQKPLSTDTAAVVSEDVGGSGDTAGAADAGKDPNALEVTASAESLAWPVANPSDVQVVKPYYDENGTEQNHVEAMVQNGDTFTPNTGIDFAREDKKTFDVKAAISGEVTRVEDVATLGTVIEVTQGSLKTVYQSLGEAKVKQGDQVKQGDTIAAAGRNEIEKDLGNHLHFEVHQDGKPVNPAELLPQKAQNK</sequence>
<dbReference type="EMBL" id="CP011114">
    <property type="protein sequence ID" value="AKG36594.1"/>
    <property type="molecule type" value="Genomic_DNA"/>
</dbReference>
<dbReference type="PANTHER" id="PTHR21666">
    <property type="entry name" value="PEPTIDASE-RELATED"/>
    <property type="match status" value="1"/>
</dbReference>
<dbReference type="Proteomes" id="UP000034189">
    <property type="component" value="Chromosome"/>
</dbReference>
<dbReference type="CDD" id="cd12797">
    <property type="entry name" value="M23_peptidase"/>
    <property type="match status" value="1"/>
</dbReference>
<dbReference type="HOGENOM" id="CLU_077337_1_0_9"/>
<gene>
    <name evidence="4" type="ORF">VK70_20380</name>
</gene>
<dbReference type="AlphaFoldDB" id="A0A0F7FDP8"/>
<feature type="region of interest" description="Disordered" evidence="1">
    <location>
        <begin position="1"/>
        <end position="27"/>
    </location>
</feature>
<keyword evidence="2" id="KW-1133">Transmembrane helix</keyword>
<feature type="transmembrane region" description="Helical" evidence="2">
    <location>
        <begin position="37"/>
        <end position="57"/>
    </location>
</feature>
<evidence type="ECO:0000256" key="2">
    <source>
        <dbReference type="SAM" id="Phobius"/>
    </source>
</evidence>
<feature type="compositionally biased region" description="Basic and acidic residues" evidence="1">
    <location>
        <begin position="1"/>
        <end position="19"/>
    </location>
</feature>
<protein>
    <submittedName>
        <fullName evidence="4">Membrane protein</fullName>
    </submittedName>
</protein>
<proteinExistence type="predicted"/>
<dbReference type="InterPro" id="IPR016047">
    <property type="entry name" value="M23ase_b-sheet_dom"/>
</dbReference>
<evidence type="ECO:0000313" key="5">
    <source>
        <dbReference type="Proteomes" id="UP000034189"/>
    </source>
</evidence>
<dbReference type="PANTHER" id="PTHR21666:SF291">
    <property type="entry name" value="STAGE II SPORULATION PROTEIN Q"/>
    <property type="match status" value="1"/>
</dbReference>
<dbReference type="Gene3D" id="2.70.70.10">
    <property type="entry name" value="Glucose Permease (Domain IIA)"/>
    <property type="match status" value="1"/>
</dbReference>
<dbReference type="PATRIC" id="fig|1333534.5.peg.4467"/>
<dbReference type="Pfam" id="PF01551">
    <property type="entry name" value="Peptidase_M23"/>
    <property type="match status" value="1"/>
</dbReference>
<dbReference type="GO" id="GO:0004222">
    <property type="term" value="F:metalloendopeptidase activity"/>
    <property type="evidence" value="ECO:0007669"/>
    <property type="project" value="TreeGrafter"/>
</dbReference>